<dbReference type="Gene3D" id="1.10.357.10">
    <property type="entry name" value="Tetracycline Repressor, domain 2"/>
    <property type="match status" value="1"/>
</dbReference>
<dbReference type="PROSITE" id="PS50977">
    <property type="entry name" value="HTH_TETR_2"/>
    <property type="match status" value="1"/>
</dbReference>
<evidence type="ECO:0000313" key="5">
    <source>
        <dbReference type="Proteomes" id="UP000095544"/>
    </source>
</evidence>
<dbReference type="Pfam" id="PF00440">
    <property type="entry name" value="TetR_N"/>
    <property type="match status" value="1"/>
</dbReference>
<evidence type="ECO:0000256" key="2">
    <source>
        <dbReference type="PROSITE-ProRule" id="PRU00335"/>
    </source>
</evidence>
<sequence>MKNERIHAIYDASVQLFLQQGYSKTQISHIARKIGVSVGTIYHDFTGKEEIMHFLLKCTLDPDFIERDFERPITEELFWDLDQEIKDAFESIADEFGRNLEHAGTSYGFEDLISDAFDLMSRYAVGCLFIEKNPMDCGRLIQYYTDYRKQFFDTMSAYMESFIQTGIIRSLKSVKLSTSLIIETLSWWAMDVRYVTFEKQDISPEEAKEVCMDNMIHAYKK</sequence>
<gene>
    <name evidence="4" type="primary">fadR_2</name>
    <name evidence="4" type="ORF">ERS852491_02496</name>
</gene>
<dbReference type="InterPro" id="IPR009057">
    <property type="entry name" value="Homeodomain-like_sf"/>
</dbReference>
<feature type="domain" description="HTH tetR-type" evidence="3">
    <location>
        <begin position="3"/>
        <end position="63"/>
    </location>
</feature>
<dbReference type="GO" id="GO:0003677">
    <property type="term" value="F:DNA binding"/>
    <property type="evidence" value="ECO:0007669"/>
    <property type="project" value="UniProtKB-UniRule"/>
</dbReference>
<dbReference type="EMBL" id="CYZU01000022">
    <property type="protein sequence ID" value="CUO53552.1"/>
    <property type="molecule type" value="Genomic_DNA"/>
</dbReference>
<evidence type="ECO:0000259" key="3">
    <source>
        <dbReference type="PROSITE" id="PS50977"/>
    </source>
</evidence>
<evidence type="ECO:0000313" key="4">
    <source>
        <dbReference type="EMBL" id="CUO53552.1"/>
    </source>
</evidence>
<dbReference type="PANTHER" id="PTHR43479:SF11">
    <property type="entry name" value="ACREF_ENVCD OPERON REPRESSOR-RELATED"/>
    <property type="match status" value="1"/>
</dbReference>
<dbReference type="Proteomes" id="UP000095544">
    <property type="component" value="Unassembled WGS sequence"/>
</dbReference>
<dbReference type="PRINTS" id="PR00455">
    <property type="entry name" value="HTHTETR"/>
</dbReference>
<organism evidence="4 5">
    <name type="scientific">Faecalicatena contorta</name>
    <dbReference type="NCBI Taxonomy" id="39482"/>
    <lineage>
        <taxon>Bacteria</taxon>
        <taxon>Bacillati</taxon>
        <taxon>Bacillota</taxon>
        <taxon>Clostridia</taxon>
        <taxon>Lachnospirales</taxon>
        <taxon>Lachnospiraceae</taxon>
        <taxon>Faecalicatena</taxon>
    </lineage>
</organism>
<dbReference type="SUPFAM" id="SSF46689">
    <property type="entry name" value="Homeodomain-like"/>
    <property type="match status" value="1"/>
</dbReference>
<dbReference type="PANTHER" id="PTHR43479">
    <property type="entry name" value="ACREF/ENVCD OPERON REPRESSOR-RELATED"/>
    <property type="match status" value="1"/>
</dbReference>
<feature type="DNA-binding region" description="H-T-H motif" evidence="2">
    <location>
        <begin position="26"/>
        <end position="45"/>
    </location>
</feature>
<accession>A0A174FTE9</accession>
<name>A0A174FTE9_9FIRM</name>
<dbReference type="InterPro" id="IPR050624">
    <property type="entry name" value="HTH-type_Tx_Regulator"/>
</dbReference>
<dbReference type="STRING" id="39482.ERS852491_02496"/>
<evidence type="ECO:0000256" key="1">
    <source>
        <dbReference type="ARBA" id="ARBA00023125"/>
    </source>
</evidence>
<dbReference type="RefSeq" id="WP_050640604.1">
    <property type="nucleotide sequence ID" value="NZ_CABKUE010000008.1"/>
</dbReference>
<protein>
    <submittedName>
        <fullName evidence="4">Fatty acid metabolism regulator protein</fullName>
    </submittedName>
</protein>
<dbReference type="OrthoDB" id="9789566at2"/>
<dbReference type="AlphaFoldDB" id="A0A174FTE9"/>
<keyword evidence="1 2" id="KW-0238">DNA-binding</keyword>
<dbReference type="InterPro" id="IPR001647">
    <property type="entry name" value="HTH_TetR"/>
</dbReference>
<reference evidence="4 5" key="1">
    <citation type="submission" date="2015-09" db="EMBL/GenBank/DDBJ databases">
        <authorList>
            <consortium name="Pathogen Informatics"/>
        </authorList>
    </citation>
    <scope>NUCLEOTIDE SEQUENCE [LARGE SCALE GENOMIC DNA]</scope>
    <source>
        <strain evidence="4 5">2789STDY5834876</strain>
    </source>
</reference>
<proteinExistence type="predicted"/>